<evidence type="ECO:0000313" key="3">
    <source>
        <dbReference type="Proteomes" id="UP000037020"/>
    </source>
</evidence>
<evidence type="ECO:0000259" key="1">
    <source>
        <dbReference type="Pfam" id="PF11695"/>
    </source>
</evidence>
<accession>A0ABR5J9M3</accession>
<evidence type="ECO:0000313" key="2">
    <source>
        <dbReference type="EMBL" id="KOG90130.1"/>
    </source>
</evidence>
<dbReference type="InterPro" id="IPR021708">
    <property type="entry name" value="DUF3291"/>
</dbReference>
<protein>
    <recommendedName>
        <fullName evidence="1">DUF3291 domain-containing protein</fullName>
    </recommendedName>
</protein>
<dbReference type="RefSeq" id="WP_030881097.1">
    <property type="nucleotide sequence ID" value="NZ_JBIRHZ010000009.1"/>
</dbReference>
<name>A0ABR5J9M3_9ACTN</name>
<dbReference type="Pfam" id="PF11695">
    <property type="entry name" value="DUF3291"/>
    <property type="match status" value="1"/>
</dbReference>
<sequence length="188" mass="21182">MSHLALYTFGTLKAPLTDPGPLTREFHVSSEGADREIRRHPGYIAQAEPADADNSQGTLFDQDWGEWGEFTAPAWYEKGRTAETTAMIATLSLWTDLNSAFDAVYTGPHRTALNRRYDWFERDQHPGYVFWWVLDGTVPTWQDGVTRLEHLHAHGSAPDAFTFHHAFAPSGTPTKLRPGLHRASNQHP</sequence>
<feature type="domain" description="DUF3291" evidence="1">
    <location>
        <begin position="4"/>
        <end position="165"/>
    </location>
</feature>
<gene>
    <name evidence="2" type="ORF">ADK38_10430</name>
</gene>
<dbReference type="Proteomes" id="UP000037020">
    <property type="component" value="Unassembled WGS sequence"/>
</dbReference>
<dbReference type="EMBL" id="LGUT01000880">
    <property type="protein sequence ID" value="KOG90130.1"/>
    <property type="molecule type" value="Genomic_DNA"/>
</dbReference>
<organism evidence="2 3">
    <name type="scientific">Streptomyces varsoviensis</name>
    <dbReference type="NCBI Taxonomy" id="67373"/>
    <lineage>
        <taxon>Bacteria</taxon>
        <taxon>Bacillati</taxon>
        <taxon>Actinomycetota</taxon>
        <taxon>Actinomycetes</taxon>
        <taxon>Kitasatosporales</taxon>
        <taxon>Streptomycetaceae</taxon>
        <taxon>Streptomyces</taxon>
    </lineage>
</organism>
<reference evidence="2 3" key="1">
    <citation type="submission" date="2015-07" db="EMBL/GenBank/DDBJ databases">
        <authorList>
            <person name="Ju K.-S."/>
            <person name="Doroghazi J.R."/>
            <person name="Metcalf W.W."/>
        </authorList>
    </citation>
    <scope>NUCLEOTIDE SEQUENCE [LARGE SCALE GENOMIC DNA]</scope>
    <source>
        <strain evidence="2 3">NRRL B-3589</strain>
    </source>
</reference>
<comment type="caution">
    <text evidence="2">The sequence shown here is derived from an EMBL/GenBank/DDBJ whole genome shotgun (WGS) entry which is preliminary data.</text>
</comment>
<proteinExistence type="predicted"/>
<keyword evidence="3" id="KW-1185">Reference proteome</keyword>